<dbReference type="Pfam" id="PF05354">
    <property type="entry name" value="Phage_attach"/>
    <property type="match status" value="1"/>
</dbReference>
<dbReference type="InterPro" id="IPR008018">
    <property type="entry name" value="Phage_tail_attach_FII"/>
</dbReference>
<gene>
    <name evidence="1" type="ORF">B0G62_10457</name>
</gene>
<dbReference type="EMBL" id="PQGA01000004">
    <property type="protein sequence ID" value="POR52760.1"/>
    <property type="molecule type" value="Genomic_DNA"/>
</dbReference>
<keyword evidence="2" id="KW-1185">Reference proteome</keyword>
<evidence type="ECO:0000313" key="1">
    <source>
        <dbReference type="EMBL" id="POR52760.1"/>
    </source>
</evidence>
<protein>
    <submittedName>
        <fullName evidence="1">Uncharacterized protein</fullName>
    </submittedName>
</protein>
<dbReference type="Gene3D" id="2.40.10.180">
    <property type="entry name" value="Phage tail proteins"/>
    <property type="match status" value="1"/>
</dbReference>
<dbReference type="Proteomes" id="UP000237381">
    <property type="component" value="Unassembled WGS sequence"/>
</dbReference>
<reference evidence="1 2" key="1">
    <citation type="submission" date="2018-01" db="EMBL/GenBank/DDBJ databases">
        <title>Genomic Encyclopedia of Type Strains, Phase III (KMG-III): the genomes of soil and plant-associated and newly described type strains.</title>
        <authorList>
            <person name="Whitman W."/>
        </authorList>
    </citation>
    <scope>NUCLEOTIDE SEQUENCE [LARGE SCALE GENOMIC DNA]</scope>
    <source>
        <strain evidence="1 2">JCM 18070</strain>
    </source>
</reference>
<dbReference type="AlphaFoldDB" id="A0A2S4MDD0"/>
<proteinExistence type="predicted"/>
<sequence>MIDFDGTLNAAISSTLGDQVPVSYLPKSSSTPVPILGVFTLITDAQFGEDGTPNENITVATLGLQVSQLAVPPAQGDSATINGMAYAVGNVDEDGLGWAYLNLNLG</sequence>
<name>A0A2S4MDD0_9BURK</name>
<accession>A0A2S4MDD0</accession>
<dbReference type="InterPro" id="IPR053734">
    <property type="entry name" value="Phage_Head-Tail_Connect_sf"/>
</dbReference>
<organism evidence="1 2">
    <name type="scientific">Paraburkholderia eburnea</name>
    <dbReference type="NCBI Taxonomy" id="1189126"/>
    <lineage>
        <taxon>Bacteria</taxon>
        <taxon>Pseudomonadati</taxon>
        <taxon>Pseudomonadota</taxon>
        <taxon>Betaproteobacteria</taxon>
        <taxon>Burkholderiales</taxon>
        <taxon>Burkholderiaceae</taxon>
        <taxon>Paraburkholderia</taxon>
    </lineage>
</organism>
<dbReference type="OrthoDB" id="9097604at2"/>
<comment type="caution">
    <text evidence="1">The sequence shown here is derived from an EMBL/GenBank/DDBJ whole genome shotgun (WGS) entry which is preliminary data.</text>
</comment>
<dbReference type="GO" id="GO:0019068">
    <property type="term" value="P:virion assembly"/>
    <property type="evidence" value="ECO:0007669"/>
    <property type="project" value="InterPro"/>
</dbReference>
<evidence type="ECO:0000313" key="2">
    <source>
        <dbReference type="Proteomes" id="UP000237381"/>
    </source>
</evidence>
<dbReference type="RefSeq" id="WP_103704171.1">
    <property type="nucleotide sequence ID" value="NZ_PQGA01000004.1"/>
</dbReference>